<proteinExistence type="inferred from homology"/>
<accession>A0A081P9V0</accession>
<comment type="caution">
    <text evidence="9">The sequence shown here is derived from an EMBL/GenBank/DDBJ whole genome shotgun (WGS) entry which is preliminary data.</text>
</comment>
<evidence type="ECO:0000256" key="4">
    <source>
        <dbReference type="ARBA" id="ARBA00022490"/>
    </source>
</evidence>
<evidence type="ECO:0000256" key="1">
    <source>
        <dbReference type="ARBA" id="ARBA00004496"/>
    </source>
</evidence>
<organism evidence="9 10">
    <name type="scientific">Paenibacillus tyrfis</name>
    <dbReference type="NCBI Taxonomy" id="1501230"/>
    <lineage>
        <taxon>Bacteria</taxon>
        <taxon>Bacillati</taxon>
        <taxon>Bacillota</taxon>
        <taxon>Bacilli</taxon>
        <taxon>Bacillales</taxon>
        <taxon>Paenibacillaceae</taxon>
        <taxon>Paenibacillus</taxon>
    </lineage>
</organism>
<dbReference type="InterPro" id="IPR053925">
    <property type="entry name" value="RecX_HTH_3rd"/>
</dbReference>
<keyword evidence="4 5" id="KW-0963">Cytoplasm</keyword>
<evidence type="ECO:0000313" key="9">
    <source>
        <dbReference type="EMBL" id="KEQ27473.1"/>
    </source>
</evidence>
<gene>
    <name evidence="5" type="primary">recX</name>
    <name evidence="9" type="ORF">ET33_19720</name>
</gene>
<dbReference type="eggNOG" id="COG2137">
    <property type="taxonomic scope" value="Bacteria"/>
</dbReference>
<feature type="domain" description="RecX first three-helical" evidence="8">
    <location>
        <begin position="72"/>
        <end position="111"/>
    </location>
</feature>
<dbReference type="PANTHER" id="PTHR33602:SF1">
    <property type="entry name" value="REGULATORY PROTEIN RECX FAMILY PROTEIN"/>
    <property type="match status" value="1"/>
</dbReference>
<evidence type="ECO:0000256" key="5">
    <source>
        <dbReference type="HAMAP-Rule" id="MF_01114"/>
    </source>
</evidence>
<dbReference type="InterPro" id="IPR003783">
    <property type="entry name" value="Regulatory_RecX"/>
</dbReference>
<evidence type="ECO:0000256" key="3">
    <source>
        <dbReference type="ARBA" id="ARBA00018111"/>
    </source>
</evidence>
<evidence type="ECO:0000259" key="7">
    <source>
        <dbReference type="Pfam" id="PF21981"/>
    </source>
</evidence>
<sequence length="235" mass="27422">MTEQERPQLQSGLITKVERQRRGPHRYNIYIDETFAFSVHEDLMIKHRLLKGEAVEAAQLEQILAEDEAHKAYLDAIRLLSSRLRSEHEMKARLKQKGYTPEITASTVERLAKEGYLNDEQFAEQLAKQRLESQKKGRHWIKQELQQKGIRKDHIQAAMEQVDEETEFAMAYSLASKRYRSELEKDPVKARRKIAGFLQRRGYPGTVVSKVLARLPRKGPGGDWDEEMFPEDEQF</sequence>
<keyword evidence="10" id="KW-1185">Reference proteome</keyword>
<evidence type="ECO:0000256" key="2">
    <source>
        <dbReference type="ARBA" id="ARBA00009695"/>
    </source>
</evidence>
<dbReference type="InterPro" id="IPR053924">
    <property type="entry name" value="RecX_HTH_2nd"/>
</dbReference>
<dbReference type="GO" id="GO:0006282">
    <property type="term" value="P:regulation of DNA repair"/>
    <property type="evidence" value="ECO:0007669"/>
    <property type="project" value="UniProtKB-UniRule"/>
</dbReference>
<dbReference type="Gene3D" id="1.10.10.10">
    <property type="entry name" value="Winged helix-like DNA-binding domain superfamily/Winged helix DNA-binding domain"/>
    <property type="match status" value="3"/>
</dbReference>
<reference evidence="9 10" key="1">
    <citation type="submission" date="2014-06" db="EMBL/GenBank/DDBJ databases">
        <title>Draft genome sequence of Paenibacillus sp. MSt1.</title>
        <authorList>
            <person name="Aw Y.K."/>
            <person name="Ong K.S."/>
            <person name="Gan H.M."/>
            <person name="Lee S.M."/>
        </authorList>
    </citation>
    <scope>NUCLEOTIDE SEQUENCE [LARGE SCALE GENOMIC DNA]</scope>
    <source>
        <strain evidence="9 10">MSt1</strain>
    </source>
</reference>
<dbReference type="Pfam" id="PF02631">
    <property type="entry name" value="RecX_HTH2"/>
    <property type="match status" value="1"/>
</dbReference>
<dbReference type="EMBL" id="JNVM01000003">
    <property type="protein sequence ID" value="KEQ27473.1"/>
    <property type="molecule type" value="Genomic_DNA"/>
</dbReference>
<evidence type="ECO:0000313" key="10">
    <source>
        <dbReference type="Proteomes" id="UP000028123"/>
    </source>
</evidence>
<dbReference type="PANTHER" id="PTHR33602">
    <property type="entry name" value="REGULATORY PROTEIN RECX FAMILY PROTEIN"/>
    <property type="match status" value="1"/>
</dbReference>
<evidence type="ECO:0000259" key="8">
    <source>
        <dbReference type="Pfam" id="PF21982"/>
    </source>
</evidence>
<name>A0A081P9V0_9BACL</name>
<dbReference type="AlphaFoldDB" id="A0A081P9V0"/>
<dbReference type="Proteomes" id="UP000028123">
    <property type="component" value="Unassembled WGS sequence"/>
</dbReference>
<feature type="domain" description="RecX third three-helical" evidence="7">
    <location>
        <begin position="165"/>
        <end position="212"/>
    </location>
</feature>
<feature type="domain" description="RecX second three-helical" evidence="6">
    <location>
        <begin position="118"/>
        <end position="159"/>
    </location>
</feature>
<comment type="subcellular location">
    <subcellularLocation>
        <location evidence="1 5">Cytoplasm</location>
    </subcellularLocation>
</comment>
<protein>
    <recommendedName>
        <fullName evidence="3 5">Regulatory protein RecX</fullName>
    </recommendedName>
</protein>
<evidence type="ECO:0000259" key="6">
    <source>
        <dbReference type="Pfam" id="PF02631"/>
    </source>
</evidence>
<dbReference type="OrthoDB" id="5421057at2"/>
<dbReference type="GO" id="GO:0005737">
    <property type="term" value="C:cytoplasm"/>
    <property type="evidence" value="ECO:0007669"/>
    <property type="project" value="UniProtKB-SubCell"/>
</dbReference>
<dbReference type="RefSeq" id="WP_036676265.1">
    <property type="nucleotide sequence ID" value="NZ_FYEP01000016.1"/>
</dbReference>
<dbReference type="Pfam" id="PF21982">
    <property type="entry name" value="RecX_HTH1"/>
    <property type="match status" value="1"/>
</dbReference>
<comment type="similarity">
    <text evidence="2 5">Belongs to the RecX family.</text>
</comment>
<dbReference type="Pfam" id="PF21981">
    <property type="entry name" value="RecX_HTH3"/>
    <property type="match status" value="1"/>
</dbReference>
<dbReference type="HAMAP" id="MF_01114">
    <property type="entry name" value="RecX"/>
    <property type="match status" value="1"/>
</dbReference>
<dbReference type="InterPro" id="IPR036388">
    <property type="entry name" value="WH-like_DNA-bd_sf"/>
</dbReference>
<comment type="function">
    <text evidence="5">Modulates RecA activity.</text>
</comment>
<dbReference type="InterPro" id="IPR053926">
    <property type="entry name" value="RecX_HTH_1st"/>
</dbReference>